<dbReference type="InterPro" id="IPR042175">
    <property type="entry name" value="Cell/Rod_MreC_2"/>
</dbReference>
<keyword evidence="6" id="KW-1133">Transmembrane helix</keyword>
<dbReference type="RefSeq" id="WP_212610479.1">
    <property type="nucleotide sequence ID" value="NZ_CP073910.1"/>
</dbReference>
<keyword evidence="6" id="KW-0812">Transmembrane</keyword>
<evidence type="ECO:0000256" key="4">
    <source>
        <dbReference type="ARBA" id="ARBA00032089"/>
    </source>
</evidence>
<dbReference type="GO" id="GO:0005886">
    <property type="term" value="C:plasma membrane"/>
    <property type="evidence" value="ECO:0007669"/>
    <property type="project" value="TreeGrafter"/>
</dbReference>
<keyword evidence="3" id="KW-0133">Cell shape</keyword>
<evidence type="ECO:0000256" key="1">
    <source>
        <dbReference type="ARBA" id="ARBA00009369"/>
    </source>
</evidence>
<dbReference type="NCBIfam" id="TIGR00219">
    <property type="entry name" value="mreC"/>
    <property type="match status" value="1"/>
</dbReference>
<name>A0A975K9L5_9SPHN</name>
<dbReference type="Gene3D" id="2.40.10.340">
    <property type="entry name" value="Rod shape-determining protein MreC, domain 1"/>
    <property type="match status" value="1"/>
</dbReference>
<evidence type="ECO:0000256" key="2">
    <source>
        <dbReference type="ARBA" id="ARBA00013855"/>
    </source>
</evidence>
<dbReference type="InterPro" id="IPR042177">
    <property type="entry name" value="Cell/Rod_1"/>
</dbReference>
<dbReference type="GO" id="GO:0008360">
    <property type="term" value="P:regulation of cell shape"/>
    <property type="evidence" value="ECO:0007669"/>
    <property type="project" value="UniProtKB-KW"/>
</dbReference>
<dbReference type="Proteomes" id="UP000681425">
    <property type="component" value="Chromosome"/>
</dbReference>
<gene>
    <name evidence="8" type="primary">mreC</name>
    <name evidence="8" type="ORF">KFK14_07860</name>
</gene>
<evidence type="ECO:0000313" key="8">
    <source>
        <dbReference type="EMBL" id="QUT07310.1"/>
    </source>
</evidence>
<feature type="region of interest" description="Disordered" evidence="5">
    <location>
        <begin position="280"/>
        <end position="329"/>
    </location>
</feature>
<dbReference type="PANTHER" id="PTHR34138:SF1">
    <property type="entry name" value="CELL SHAPE-DETERMINING PROTEIN MREC"/>
    <property type="match status" value="1"/>
</dbReference>
<dbReference type="EMBL" id="CP073910">
    <property type="protein sequence ID" value="QUT07310.1"/>
    <property type="molecule type" value="Genomic_DNA"/>
</dbReference>
<dbReference type="InterPro" id="IPR007221">
    <property type="entry name" value="MreC"/>
</dbReference>
<dbReference type="PANTHER" id="PTHR34138">
    <property type="entry name" value="CELL SHAPE-DETERMINING PROTEIN MREC"/>
    <property type="match status" value="1"/>
</dbReference>
<feature type="compositionally biased region" description="Polar residues" evidence="5">
    <location>
        <begin position="320"/>
        <end position="329"/>
    </location>
</feature>
<evidence type="ECO:0000256" key="5">
    <source>
        <dbReference type="SAM" id="MobiDB-lite"/>
    </source>
</evidence>
<feature type="transmembrane region" description="Helical" evidence="6">
    <location>
        <begin position="20"/>
        <end position="42"/>
    </location>
</feature>
<dbReference type="Pfam" id="PF04085">
    <property type="entry name" value="MreC"/>
    <property type="match status" value="1"/>
</dbReference>
<feature type="domain" description="Rod shape-determining protein MreC beta-barrel core" evidence="7">
    <location>
        <begin position="136"/>
        <end position="274"/>
    </location>
</feature>
<dbReference type="KEGG" id="spph:KFK14_07860"/>
<sequence length="329" mass="34364">MARPPSRRPGQNRKAQYSLFASYVVAVTGALAGLLLIIIAMFDPTGFAAIRSAGAEITRPASSGLKELVSGIGTVDERIAAFYRAGSQNVSLRRQVDINRTRLIEAAAIEQENVRLKKLLKLVEEEKDEVATARLISSSSSSTRRLARLNAGRSQGAYPGMPVRAPEGLIGRIYTAGSNTSDVLLLTDSSNVVPVRRSTDNIAGISTGADDGSLQIKSLSAGRNPFKPGDILVTSGTGGLYQPNIPVAIVVRIAGDDAVAVPLASPARVEMVMVQRPFEESLARSPGTSKQQSAGQQRAAPVALPPATAPNSANIAPATSADNAASVAQ</sequence>
<evidence type="ECO:0000313" key="9">
    <source>
        <dbReference type="Proteomes" id="UP000681425"/>
    </source>
</evidence>
<dbReference type="Gene3D" id="2.40.10.350">
    <property type="entry name" value="Rod shape-determining protein MreC, domain 2"/>
    <property type="match status" value="1"/>
</dbReference>
<keyword evidence="6" id="KW-0472">Membrane</keyword>
<proteinExistence type="inferred from homology"/>
<comment type="similarity">
    <text evidence="1">Belongs to the MreC family.</text>
</comment>
<dbReference type="InterPro" id="IPR055342">
    <property type="entry name" value="MreC_beta-barrel_core"/>
</dbReference>
<protein>
    <recommendedName>
        <fullName evidence="2">Cell shape-determining protein MreC</fullName>
    </recommendedName>
    <alternativeName>
        <fullName evidence="4">Cell shape protein MreC</fullName>
    </alternativeName>
</protein>
<evidence type="ECO:0000259" key="7">
    <source>
        <dbReference type="Pfam" id="PF04085"/>
    </source>
</evidence>
<dbReference type="AlphaFoldDB" id="A0A975K9L5"/>
<feature type="compositionally biased region" description="Polar residues" evidence="5">
    <location>
        <begin position="286"/>
        <end position="296"/>
    </location>
</feature>
<evidence type="ECO:0000256" key="3">
    <source>
        <dbReference type="ARBA" id="ARBA00022960"/>
    </source>
</evidence>
<accession>A0A975K9L5</accession>
<evidence type="ECO:0000256" key="6">
    <source>
        <dbReference type="SAM" id="Phobius"/>
    </source>
</evidence>
<keyword evidence="9" id="KW-1185">Reference proteome</keyword>
<dbReference type="NCBIfam" id="NF010513">
    <property type="entry name" value="PRK13922.12-3"/>
    <property type="match status" value="1"/>
</dbReference>
<organism evidence="8 9">
    <name type="scientific">Sphingobium phenoxybenzoativorans</name>
    <dbReference type="NCBI Taxonomy" id="1592790"/>
    <lineage>
        <taxon>Bacteria</taxon>
        <taxon>Pseudomonadati</taxon>
        <taxon>Pseudomonadota</taxon>
        <taxon>Alphaproteobacteria</taxon>
        <taxon>Sphingomonadales</taxon>
        <taxon>Sphingomonadaceae</taxon>
        <taxon>Sphingobium</taxon>
    </lineage>
</organism>
<reference evidence="8" key="1">
    <citation type="submission" date="2021-04" db="EMBL/GenBank/DDBJ databases">
        <title>Isolation of p-tert-butylphenol degrading bacteria Sphingobium phenoxybenzoativorans Tas13 from active sludge.</title>
        <authorList>
            <person name="Li Y."/>
        </authorList>
    </citation>
    <scope>NUCLEOTIDE SEQUENCE</scope>
    <source>
        <strain evidence="8">Tas13</strain>
    </source>
</reference>